<dbReference type="InterPro" id="IPR029063">
    <property type="entry name" value="SAM-dependent_MTases_sf"/>
</dbReference>
<sequence>MCGSEKSRKLEMSYGKERMTDQIELNQSKLGTREYWNEFYRKEQQNFQDNEDDTGECWFNDSNAEEKMIEFIINNIQEATFPDGLANKSDISFLDIGTGNGHLLFQLCEQLNEELGDKKEGNQFHFHGIDYSPDSIQFATSIAEKKYPKNSFNFCQVDLLSKDEAFLNSHSFDILLDKGTLDAIALNQDPIAEFGGKRGMDVYAKQVARMMKTHSILLITSCNFTEKELITLVTSGTNLKVWSKIKYPNFSFGGMEGSTVVSIAFVQNGEFA</sequence>
<evidence type="ECO:0000256" key="1">
    <source>
        <dbReference type="ARBA" id="ARBA00022490"/>
    </source>
</evidence>
<dbReference type="InterPro" id="IPR026635">
    <property type="entry name" value="Efm4/METTL10"/>
</dbReference>
<dbReference type="GO" id="GO:0032259">
    <property type="term" value="P:methylation"/>
    <property type="evidence" value="ECO:0007669"/>
    <property type="project" value="UniProtKB-KW"/>
</dbReference>
<dbReference type="GO" id="GO:0016192">
    <property type="term" value="P:vesicle-mediated transport"/>
    <property type="evidence" value="ECO:0007669"/>
    <property type="project" value="UniProtKB-UniRule"/>
</dbReference>
<dbReference type="SUPFAM" id="SSF53335">
    <property type="entry name" value="S-adenosyl-L-methionine-dependent methyltransferases"/>
    <property type="match status" value="1"/>
</dbReference>
<evidence type="ECO:0000313" key="7">
    <source>
        <dbReference type="EMBL" id="KAI3403707.2"/>
    </source>
</evidence>
<keyword evidence="8" id="KW-1185">Reference proteome</keyword>
<proteinExistence type="inferred from homology"/>
<dbReference type="EC" id="2.1.1.-" evidence="5"/>
<protein>
    <recommendedName>
        <fullName evidence="5">Protein-lysine N-methyltransferase EFM4</fullName>
        <ecNumber evidence="5">2.1.1.-</ecNumber>
    </recommendedName>
    <alternativeName>
        <fullName evidence="5">Elongation factor methyltransferase 4</fullName>
    </alternativeName>
</protein>
<comment type="caution">
    <text evidence="7">The sequence shown here is derived from an EMBL/GenBank/DDBJ whole genome shotgun (WGS) entry which is preliminary data.</text>
</comment>
<dbReference type="EMBL" id="JAHUZD010000122">
    <property type="protein sequence ID" value="KAI3403707.2"/>
    <property type="molecule type" value="Genomic_DNA"/>
</dbReference>
<dbReference type="AlphaFoldDB" id="A0AAI9SVH3"/>
<dbReference type="CDD" id="cd02440">
    <property type="entry name" value="AdoMet_MTases"/>
    <property type="match status" value="1"/>
</dbReference>
<comment type="similarity">
    <text evidence="5">Belongs to the class I-like SAM-binding methyltransferase superfamily. EFM4 family.</text>
</comment>
<keyword evidence="2 5" id="KW-0489">Methyltransferase</keyword>
<dbReference type="Gene3D" id="3.40.50.150">
    <property type="entry name" value="Vaccinia Virus protein VP39"/>
    <property type="match status" value="1"/>
</dbReference>
<gene>
    <name evidence="5" type="primary">EFM4</name>
    <name evidence="7" type="ORF">KGF56_003525</name>
</gene>
<accession>A0AAI9SVH3</accession>
<dbReference type="PANTHER" id="PTHR12843:SF5">
    <property type="entry name" value="EEF1A LYSINE METHYLTRANSFERASE 2"/>
    <property type="match status" value="1"/>
</dbReference>
<dbReference type="HAMAP" id="MF_03188">
    <property type="entry name" value="Methyltr_EFM4"/>
    <property type="match status" value="1"/>
</dbReference>
<evidence type="ECO:0000259" key="6">
    <source>
        <dbReference type="Pfam" id="PF13847"/>
    </source>
</evidence>
<evidence type="ECO:0000256" key="3">
    <source>
        <dbReference type="ARBA" id="ARBA00022679"/>
    </source>
</evidence>
<name>A0AAI9SVH3_9ASCO</name>
<keyword evidence="3 5" id="KW-0808">Transferase</keyword>
<comment type="function">
    <text evidence="5">S-adenosyl-L-methionine-dependent protein-lysine N-methyltransferase that mono- and dimethylates elongation factor 1-alpha at 'Lys-316'. May play a role in intracellular transport.</text>
</comment>
<dbReference type="GO" id="GO:0005737">
    <property type="term" value="C:cytoplasm"/>
    <property type="evidence" value="ECO:0007669"/>
    <property type="project" value="UniProtKB-SubCell"/>
</dbReference>
<dbReference type="PANTHER" id="PTHR12843">
    <property type="entry name" value="PROTEIN-LYSINE N-METHYLTRANSFERASE METTL10"/>
    <property type="match status" value="1"/>
</dbReference>
<dbReference type="Pfam" id="PF13847">
    <property type="entry name" value="Methyltransf_31"/>
    <property type="match status" value="1"/>
</dbReference>
<reference evidence="7" key="1">
    <citation type="journal article" date="2022" name="DNA Res.">
        <title>Genome analysis of five recently described species of the CUG-Ser clade uncovers Candida theae as a new hybrid lineage with pathogenic potential in the Candida parapsilosis species complex.</title>
        <authorList>
            <person name="Mixao V."/>
            <person name="Del Olmo V."/>
            <person name="Hegedusova E."/>
            <person name="Saus E."/>
            <person name="Pryszcz L."/>
            <person name="Cillingova A."/>
            <person name="Nosek J."/>
            <person name="Gabaldon T."/>
        </authorList>
    </citation>
    <scope>NUCLEOTIDE SEQUENCE</scope>
    <source>
        <strain evidence="7">CBS 10844</strain>
    </source>
</reference>
<dbReference type="InterPro" id="IPR025714">
    <property type="entry name" value="Methyltranfer_dom"/>
</dbReference>
<keyword evidence="5" id="KW-0813">Transport</keyword>
<evidence type="ECO:0000256" key="4">
    <source>
        <dbReference type="ARBA" id="ARBA00022691"/>
    </source>
</evidence>
<comment type="subcellular location">
    <subcellularLocation>
        <location evidence="5">Cytoplasm</location>
    </subcellularLocation>
</comment>
<keyword evidence="1 5" id="KW-0963">Cytoplasm</keyword>
<evidence type="ECO:0000313" key="8">
    <source>
        <dbReference type="Proteomes" id="UP001202479"/>
    </source>
</evidence>
<dbReference type="Proteomes" id="UP001202479">
    <property type="component" value="Unassembled WGS sequence"/>
</dbReference>
<evidence type="ECO:0000256" key="2">
    <source>
        <dbReference type="ARBA" id="ARBA00022603"/>
    </source>
</evidence>
<keyword evidence="4 5" id="KW-0949">S-adenosyl-L-methionine</keyword>
<feature type="domain" description="Methyltransferase" evidence="6">
    <location>
        <begin position="88"/>
        <end position="239"/>
    </location>
</feature>
<organism evidence="7 8">
    <name type="scientific">Candida oxycetoniae</name>
    <dbReference type="NCBI Taxonomy" id="497107"/>
    <lineage>
        <taxon>Eukaryota</taxon>
        <taxon>Fungi</taxon>
        <taxon>Dikarya</taxon>
        <taxon>Ascomycota</taxon>
        <taxon>Saccharomycotina</taxon>
        <taxon>Pichiomycetes</taxon>
        <taxon>Debaryomycetaceae</taxon>
        <taxon>Candida/Lodderomyces clade</taxon>
        <taxon>Candida</taxon>
    </lineage>
</organism>
<dbReference type="GO" id="GO:0016279">
    <property type="term" value="F:protein-lysine N-methyltransferase activity"/>
    <property type="evidence" value="ECO:0007669"/>
    <property type="project" value="UniProtKB-UniRule"/>
</dbReference>
<evidence type="ECO:0000256" key="5">
    <source>
        <dbReference type="HAMAP-Rule" id="MF_03188"/>
    </source>
</evidence>